<accession>A0A0A9BNP4</accession>
<reference evidence="1" key="2">
    <citation type="journal article" date="2015" name="Data Brief">
        <title>Shoot transcriptome of the giant reed, Arundo donax.</title>
        <authorList>
            <person name="Barrero R.A."/>
            <person name="Guerrero F.D."/>
            <person name="Moolhuijzen P."/>
            <person name="Goolsby J.A."/>
            <person name="Tidwell J."/>
            <person name="Bellgard S.E."/>
            <person name="Bellgard M.I."/>
        </authorList>
    </citation>
    <scope>NUCLEOTIDE SEQUENCE</scope>
    <source>
        <tissue evidence="1">Shoot tissue taken approximately 20 cm above the soil surface</tissue>
    </source>
</reference>
<organism evidence="1">
    <name type="scientific">Arundo donax</name>
    <name type="common">Giant reed</name>
    <name type="synonym">Donax arundinaceus</name>
    <dbReference type="NCBI Taxonomy" id="35708"/>
    <lineage>
        <taxon>Eukaryota</taxon>
        <taxon>Viridiplantae</taxon>
        <taxon>Streptophyta</taxon>
        <taxon>Embryophyta</taxon>
        <taxon>Tracheophyta</taxon>
        <taxon>Spermatophyta</taxon>
        <taxon>Magnoliopsida</taxon>
        <taxon>Liliopsida</taxon>
        <taxon>Poales</taxon>
        <taxon>Poaceae</taxon>
        <taxon>PACMAD clade</taxon>
        <taxon>Arundinoideae</taxon>
        <taxon>Arundineae</taxon>
        <taxon>Arundo</taxon>
    </lineage>
</organism>
<dbReference type="AlphaFoldDB" id="A0A0A9BNP4"/>
<sequence>MYVHLKWLRSYIKLILTVSAWPGPIKS</sequence>
<dbReference type="EMBL" id="GBRH01235040">
    <property type="protein sequence ID" value="JAD62855.1"/>
    <property type="molecule type" value="Transcribed_RNA"/>
</dbReference>
<protein>
    <submittedName>
        <fullName evidence="1">Uncharacterized protein</fullName>
    </submittedName>
</protein>
<proteinExistence type="predicted"/>
<name>A0A0A9BNP4_ARUDO</name>
<evidence type="ECO:0000313" key="1">
    <source>
        <dbReference type="EMBL" id="JAD62855.1"/>
    </source>
</evidence>
<reference evidence="1" key="1">
    <citation type="submission" date="2014-09" db="EMBL/GenBank/DDBJ databases">
        <authorList>
            <person name="Magalhaes I.L.F."/>
            <person name="Oliveira U."/>
            <person name="Santos F.R."/>
            <person name="Vidigal T.H.D.A."/>
            <person name="Brescovit A.D."/>
            <person name="Santos A.J."/>
        </authorList>
    </citation>
    <scope>NUCLEOTIDE SEQUENCE</scope>
    <source>
        <tissue evidence="1">Shoot tissue taken approximately 20 cm above the soil surface</tissue>
    </source>
</reference>